<feature type="transmembrane region" description="Helical" evidence="5">
    <location>
        <begin position="436"/>
        <end position="455"/>
    </location>
</feature>
<feature type="transmembrane region" description="Helical" evidence="5">
    <location>
        <begin position="15"/>
        <end position="38"/>
    </location>
</feature>
<feature type="transmembrane region" description="Helical" evidence="5">
    <location>
        <begin position="269"/>
        <end position="290"/>
    </location>
</feature>
<protein>
    <submittedName>
        <fullName evidence="7">NADH dehydrogenase subunit 2</fullName>
    </submittedName>
</protein>
<accession>A0A7T1W6J9</accession>
<dbReference type="AlphaFoldDB" id="A0A7T1W6J9"/>
<evidence type="ECO:0000259" key="6">
    <source>
        <dbReference type="Pfam" id="PF00361"/>
    </source>
</evidence>
<dbReference type="InterPro" id="IPR001750">
    <property type="entry name" value="ND/Mrp_TM"/>
</dbReference>
<feature type="transmembrane region" description="Helical" evidence="5">
    <location>
        <begin position="355"/>
        <end position="376"/>
    </location>
</feature>
<name>A0A7T1W6J9_9EUKA</name>
<evidence type="ECO:0000313" key="7">
    <source>
        <dbReference type="EMBL" id="QPO84603.1"/>
    </source>
</evidence>
<feature type="transmembrane region" description="Helical" evidence="5">
    <location>
        <begin position="176"/>
        <end position="199"/>
    </location>
</feature>
<keyword evidence="7" id="KW-0496">Mitochondrion</keyword>
<evidence type="ECO:0000256" key="5">
    <source>
        <dbReference type="SAM" id="Phobius"/>
    </source>
</evidence>
<feature type="transmembrane region" description="Helical" evidence="5">
    <location>
        <begin position="328"/>
        <end position="349"/>
    </location>
</feature>
<dbReference type="RefSeq" id="YP_010127219.1">
    <property type="nucleotide sequence ID" value="NC_056271.1"/>
</dbReference>
<keyword evidence="3 5" id="KW-1133">Transmembrane helix</keyword>
<proteinExistence type="inferred from homology"/>
<feature type="transmembrane region" description="Helical" evidence="5">
    <location>
        <begin position="480"/>
        <end position="499"/>
    </location>
</feature>
<evidence type="ECO:0000256" key="1">
    <source>
        <dbReference type="ARBA" id="ARBA00004141"/>
    </source>
</evidence>
<dbReference type="GeneID" id="65333335"/>
<feature type="transmembrane region" description="Helical" evidence="5">
    <location>
        <begin position="234"/>
        <end position="257"/>
    </location>
</feature>
<feature type="transmembrane region" description="Helical" evidence="5">
    <location>
        <begin position="50"/>
        <end position="73"/>
    </location>
</feature>
<dbReference type="GO" id="GO:0016020">
    <property type="term" value="C:membrane"/>
    <property type="evidence" value="ECO:0007669"/>
    <property type="project" value="UniProtKB-SubCell"/>
</dbReference>
<dbReference type="HAMAP" id="MF_00445">
    <property type="entry name" value="NDH1_NuoN_1"/>
    <property type="match status" value="1"/>
</dbReference>
<sequence>MNLQNLDLGLLEYDIINAFCLEIFLGWSTLFLLVWVLIIQNRKDLGYLSLSSNAQWITVLIILLSLFICYFSNFTNFTWLPINAVLILDALSFNARVITLVSCLLFFLIASSFMKDHPTSVNELCCLILLSVISFIILISVNDFLSLFLCIELQGLSFYVLACFRKSSDFSIEAGVKYFITGAIASCMMLFGISLIYGITGTLSFEELKQLMLCLSANQLSGITLDNSTTYVGLHLGILFLMAALLFKLGVAPLHFWLPDVYEGSPTNITAFFALVPKVALLVVIVRLLFDVFEPLQILWQPILLQVSIFSVIIGTVGAIYQRRIKRLLAYSTIGHNGFLVLALASVNQEGLNALIVYITLYILTSACIFLFVLNVRERGTLIENPTFYEACGIIKTNPLLGVCLALPLFSLAGIPPLVGFIAKYQMFLAAIQAEYILTSVILVVVSVIACYYYIRFTKVHFFEGSQLIWNRTITRETSVCFSISCGLIFLLSLLPRFFSVFVF</sequence>
<dbReference type="PANTHER" id="PTHR22773">
    <property type="entry name" value="NADH DEHYDROGENASE"/>
    <property type="match status" value="1"/>
</dbReference>
<reference evidence="7" key="1">
    <citation type="submission" date="2020-09" db="EMBL/GenBank/DDBJ databases">
        <title>Molecular phylogeny of Pavlovales.</title>
        <authorList>
            <person name="Yang E.C."/>
        </authorList>
    </citation>
    <scope>NUCLEOTIDE SEQUENCE</scope>
</reference>
<dbReference type="EMBL" id="MW044629">
    <property type="protein sequence ID" value="QPO84603.1"/>
    <property type="molecule type" value="Genomic_DNA"/>
</dbReference>
<keyword evidence="2 5" id="KW-0812">Transmembrane</keyword>
<dbReference type="InterPro" id="IPR010096">
    <property type="entry name" value="NADH-Q_OxRdtase_suN/2"/>
</dbReference>
<evidence type="ECO:0000256" key="4">
    <source>
        <dbReference type="ARBA" id="ARBA00023136"/>
    </source>
</evidence>
<dbReference type="EMBL" id="MW044630">
    <property type="protein sequence ID" value="QPO84623.1"/>
    <property type="molecule type" value="Genomic_DNA"/>
</dbReference>
<feature type="transmembrane region" description="Helical" evidence="5">
    <location>
        <begin position="93"/>
        <end position="114"/>
    </location>
</feature>
<feature type="domain" description="NADH:quinone oxidoreductase/Mrp antiporter transmembrane" evidence="6">
    <location>
        <begin position="142"/>
        <end position="449"/>
    </location>
</feature>
<feature type="transmembrane region" description="Helical" evidence="5">
    <location>
        <begin position="302"/>
        <end position="321"/>
    </location>
</feature>
<dbReference type="NCBIfam" id="TIGR01770">
    <property type="entry name" value="NDH_I_N"/>
    <property type="match status" value="1"/>
</dbReference>
<comment type="subcellular location">
    <subcellularLocation>
        <location evidence="1">Membrane</location>
        <topology evidence="1">Multi-pass membrane protein</topology>
    </subcellularLocation>
</comment>
<keyword evidence="4 5" id="KW-0472">Membrane</keyword>
<dbReference type="Pfam" id="PF00361">
    <property type="entry name" value="Proton_antipo_M"/>
    <property type="match status" value="1"/>
</dbReference>
<feature type="transmembrane region" description="Helical" evidence="5">
    <location>
        <begin position="121"/>
        <end position="139"/>
    </location>
</feature>
<evidence type="ECO:0000256" key="2">
    <source>
        <dbReference type="ARBA" id="ARBA00022692"/>
    </source>
</evidence>
<evidence type="ECO:0000256" key="3">
    <source>
        <dbReference type="ARBA" id="ARBA00022989"/>
    </source>
</evidence>
<gene>
    <name evidence="7" type="primary">nad2</name>
</gene>
<feature type="transmembrane region" description="Helical" evidence="5">
    <location>
        <begin position="145"/>
        <end position="164"/>
    </location>
</feature>
<feature type="transmembrane region" description="Helical" evidence="5">
    <location>
        <begin position="397"/>
        <end position="416"/>
    </location>
</feature>
<organism evidence="7">
    <name type="scientific">Diacronema viridis</name>
    <dbReference type="NCBI Taxonomy" id="2793420"/>
    <lineage>
        <taxon>Eukaryota</taxon>
        <taxon>Haptista</taxon>
        <taxon>Haptophyta</taxon>
        <taxon>Pavlovophyceae</taxon>
        <taxon>Pavlovales</taxon>
        <taxon>Pavlovaceae</taxon>
        <taxon>Diacronema</taxon>
    </lineage>
</organism>
<dbReference type="GO" id="GO:0042773">
    <property type="term" value="P:ATP synthesis coupled electron transport"/>
    <property type="evidence" value="ECO:0007669"/>
    <property type="project" value="InterPro"/>
</dbReference>
<geneLocation type="mitochondrion" evidence="7"/>
<dbReference type="GO" id="GO:0008137">
    <property type="term" value="F:NADH dehydrogenase (ubiquinone) activity"/>
    <property type="evidence" value="ECO:0007669"/>
    <property type="project" value="InterPro"/>
</dbReference>